<dbReference type="GO" id="GO:0003678">
    <property type="term" value="F:DNA helicase activity"/>
    <property type="evidence" value="ECO:0007669"/>
    <property type="project" value="InterPro"/>
</dbReference>
<dbReference type="Pfam" id="PF13155">
    <property type="entry name" value="Toprim_2"/>
    <property type="match status" value="1"/>
</dbReference>
<dbReference type="RefSeq" id="WP_155167725.1">
    <property type="nucleotide sequence ID" value="NZ_WMYU01000001.1"/>
</dbReference>
<organism evidence="1 2">
    <name type="scientific">Streptococcus parasanguinis</name>
    <dbReference type="NCBI Taxonomy" id="1318"/>
    <lineage>
        <taxon>Bacteria</taxon>
        <taxon>Bacillati</taxon>
        <taxon>Bacillota</taxon>
        <taxon>Bacilli</taxon>
        <taxon>Lactobacillales</taxon>
        <taxon>Streptococcaceae</taxon>
        <taxon>Streptococcus</taxon>
    </lineage>
</organism>
<dbReference type="GO" id="GO:0005524">
    <property type="term" value="F:ATP binding"/>
    <property type="evidence" value="ECO:0007669"/>
    <property type="project" value="InterPro"/>
</dbReference>
<dbReference type="SUPFAM" id="SSF52540">
    <property type="entry name" value="P-loop containing nucleoside triphosphate hydrolases"/>
    <property type="match status" value="1"/>
</dbReference>
<evidence type="ECO:0000313" key="1">
    <source>
        <dbReference type="EMBL" id="MTR61828.1"/>
    </source>
</evidence>
<dbReference type="SUPFAM" id="SSF57783">
    <property type="entry name" value="Zinc beta-ribbon"/>
    <property type="match status" value="1"/>
</dbReference>
<dbReference type="PANTHER" id="PTHR30153">
    <property type="entry name" value="REPLICATIVE DNA HELICASE DNAB"/>
    <property type="match status" value="1"/>
</dbReference>
<dbReference type="SMART" id="SM00493">
    <property type="entry name" value="TOPRIM"/>
    <property type="match status" value="1"/>
</dbReference>
<dbReference type="GO" id="GO:0005829">
    <property type="term" value="C:cytosol"/>
    <property type="evidence" value="ECO:0007669"/>
    <property type="project" value="TreeGrafter"/>
</dbReference>
<comment type="caution">
    <text evidence="1">The sequence shown here is derived from an EMBL/GenBank/DDBJ whole genome shotgun (WGS) entry which is preliminary data.</text>
</comment>
<protein>
    <submittedName>
        <fullName evidence="1">DNA primase</fullName>
    </submittedName>
</protein>
<dbReference type="InterPro" id="IPR007694">
    <property type="entry name" value="DNA_helicase_DnaB-like_C"/>
</dbReference>
<dbReference type="PANTHER" id="PTHR30153:SF2">
    <property type="entry name" value="REPLICATIVE DNA HELICASE"/>
    <property type="match status" value="1"/>
</dbReference>
<dbReference type="GO" id="GO:0006260">
    <property type="term" value="P:DNA replication"/>
    <property type="evidence" value="ECO:0007669"/>
    <property type="project" value="InterPro"/>
</dbReference>
<dbReference type="Pfam" id="PF03796">
    <property type="entry name" value="DnaB_C"/>
    <property type="match status" value="1"/>
</dbReference>
<dbReference type="AlphaFoldDB" id="A0A6L6LG60"/>
<dbReference type="Proteomes" id="UP000462658">
    <property type="component" value="Unassembled WGS sequence"/>
</dbReference>
<accession>A0A6L6LG60</accession>
<name>A0A6L6LG60_STRPA</name>
<dbReference type="InterPro" id="IPR036977">
    <property type="entry name" value="DNA_primase_Znf_CHC2"/>
</dbReference>
<dbReference type="GO" id="GO:0008270">
    <property type="term" value="F:zinc ion binding"/>
    <property type="evidence" value="ECO:0007669"/>
    <property type="project" value="InterPro"/>
</dbReference>
<dbReference type="Gene3D" id="3.90.580.10">
    <property type="entry name" value="Zinc finger, CHC2-type domain"/>
    <property type="match status" value="1"/>
</dbReference>
<dbReference type="SUPFAM" id="SSF56731">
    <property type="entry name" value="DNA primase core"/>
    <property type="match status" value="1"/>
</dbReference>
<dbReference type="Gene3D" id="3.40.1360.10">
    <property type="match status" value="1"/>
</dbReference>
<dbReference type="InterPro" id="IPR034154">
    <property type="entry name" value="TOPRIM_DnaG/twinkle"/>
</dbReference>
<dbReference type="CDD" id="cd01029">
    <property type="entry name" value="TOPRIM_primases"/>
    <property type="match status" value="1"/>
</dbReference>
<dbReference type="Gene3D" id="3.40.50.300">
    <property type="entry name" value="P-loop containing nucleotide triphosphate hydrolases"/>
    <property type="match status" value="1"/>
</dbReference>
<proteinExistence type="predicted"/>
<dbReference type="InterPro" id="IPR027417">
    <property type="entry name" value="P-loop_NTPase"/>
</dbReference>
<evidence type="ECO:0000313" key="2">
    <source>
        <dbReference type="Proteomes" id="UP000462658"/>
    </source>
</evidence>
<gene>
    <name evidence="1" type="ORF">GMC80_00270</name>
</gene>
<dbReference type="PROSITE" id="PS50880">
    <property type="entry name" value="TOPRIM"/>
    <property type="match status" value="1"/>
</dbReference>
<dbReference type="InterPro" id="IPR006171">
    <property type="entry name" value="TOPRIM_dom"/>
</dbReference>
<reference evidence="1 2" key="1">
    <citation type="journal article" date="2019" name="Nat. Med.">
        <title>A library of human gut bacterial isolates paired with longitudinal multiomics data enables mechanistic microbiome research.</title>
        <authorList>
            <person name="Poyet M."/>
            <person name="Groussin M."/>
            <person name="Gibbons S.M."/>
            <person name="Avila-Pacheco J."/>
            <person name="Jiang X."/>
            <person name="Kearney S.M."/>
            <person name="Perrotta A.R."/>
            <person name="Berdy B."/>
            <person name="Zhao S."/>
            <person name="Lieberman T.D."/>
            <person name="Swanson P.K."/>
            <person name="Smith M."/>
            <person name="Roesemann S."/>
            <person name="Alexander J.E."/>
            <person name="Rich S.A."/>
            <person name="Livny J."/>
            <person name="Vlamakis H."/>
            <person name="Clish C."/>
            <person name="Bullock K."/>
            <person name="Deik A."/>
            <person name="Scott J."/>
            <person name="Pierce K.A."/>
            <person name="Xavier R.J."/>
            <person name="Alm E.J."/>
        </authorList>
    </citation>
    <scope>NUCLEOTIDE SEQUENCE [LARGE SCALE GENOMIC DNA]</scope>
    <source>
        <strain evidence="1 2">BIOML-A10</strain>
    </source>
</reference>
<sequence length="643" mass="73177">MFEEEKSYLKAFIEQISEQSRKGGKGAHICPLCHSGEGRNRTGAFHIYDEIQWKCFSCDRGGDIFDLIGYVEGLVKFKDQLKRVRELFNLSTECDGFNYQKSEYLNSNAVFPLKEEEKKDNYSSFYNEATKHLCETDYFLKRGLSFSTVQRFKVGYVKKWKHPKVTNPNVPETPRLIIPLSESCYFARDTREIVPGPQLSYIKQKVGGSDLFNKSELFKKSTDPIFIVEGEIDAMSIVEVGGKAVGLGSIGNINKLINLISDLKIDRTFILSLDQDEKGREAELKLAEQFRSKKIKFISFKLTIDDVKDPNDMLVKNKGVFNKMVENAINQTKSEKERYLEYSTANHLSKFFNGITNGSNNSCIKTNFEGLDDLLEGGLYEGLYCVGAISSLGKTTFVTQIADQIAAQGTDVLIFSIEMSRWEIISKSISRHTVIESLASNSDIRNAKTARGITEGSRYSGYSNPEIELIKKAGENYLQYCKNIYIVEGTGLIGVKKIRSDVENHIKYTGKVPVVIIDYLQILYPVDERLTEKQNTDRSVIELKRISRDFKTPVIAISSFNRENYKSIVSMQSFKESGAIEYSSDVLIGLQLKGTGREHFDVNEAKSRNPREIELVVLKNRNGRTGIKMEFDYYAMYNYFKEK</sequence>
<dbReference type="GO" id="GO:0003677">
    <property type="term" value="F:DNA binding"/>
    <property type="evidence" value="ECO:0007669"/>
    <property type="project" value="InterPro"/>
</dbReference>
<dbReference type="PROSITE" id="PS51199">
    <property type="entry name" value="SF4_HELICASE"/>
    <property type="match status" value="1"/>
</dbReference>
<dbReference type="EMBL" id="WMZA01000001">
    <property type="protein sequence ID" value="MTR61828.1"/>
    <property type="molecule type" value="Genomic_DNA"/>
</dbReference>